<accession>A0AAU8JDV7</accession>
<proteinExistence type="predicted"/>
<reference evidence="1" key="1">
    <citation type="submission" date="2024-07" db="EMBL/GenBank/DDBJ databases">
        <authorList>
            <person name="Kim Y.J."/>
            <person name="Jeong J.Y."/>
        </authorList>
    </citation>
    <scope>NUCLEOTIDE SEQUENCE</scope>
    <source>
        <strain evidence="1">GIHE-MW2</strain>
    </source>
</reference>
<organism evidence="1">
    <name type="scientific">Planktothricoides raciborskii GIHE-MW2</name>
    <dbReference type="NCBI Taxonomy" id="2792601"/>
    <lineage>
        <taxon>Bacteria</taxon>
        <taxon>Bacillati</taxon>
        <taxon>Cyanobacteriota</taxon>
        <taxon>Cyanophyceae</taxon>
        <taxon>Oscillatoriophycideae</taxon>
        <taxon>Oscillatoriales</taxon>
        <taxon>Oscillatoriaceae</taxon>
        <taxon>Planktothricoides</taxon>
    </lineage>
</organism>
<dbReference type="EMBL" id="CP159837">
    <property type="protein sequence ID" value="XCM36684.1"/>
    <property type="molecule type" value="Genomic_DNA"/>
</dbReference>
<dbReference type="Pfam" id="PF12576">
    <property type="entry name" value="DUF3754"/>
    <property type="match status" value="1"/>
</dbReference>
<dbReference type="RefSeq" id="WP_313890650.1">
    <property type="nucleotide sequence ID" value="NZ_CP159837.1"/>
</dbReference>
<dbReference type="AlphaFoldDB" id="A0AAU8JDV7"/>
<dbReference type="InterPro" id="IPR022227">
    <property type="entry name" value="DUF3754"/>
</dbReference>
<name>A0AAU8JDV7_9CYAN</name>
<gene>
    <name evidence="1" type="ORF">ABWT76_005458</name>
</gene>
<evidence type="ECO:0000313" key="1">
    <source>
        <dbReference type="EMBL" id="XCM36684.1"/>
    </source>
</evidence>
<sequence length="50" mass="5623">MQAKKEDVKNIMPALIASGSLLVTLGGFAFKQYNSYKNKQIQFQKNVTET</sequence>
<protein>
    <submittedName>
        <fullName evidence="1">DUF3754 domain-containing protein</fullName>
    </submittedName>
</protein>